<evidence type="ECO:0000256" key="1">
    <source>
        <dbReference type="SAM" id="Phobius"/>
    </source>
</evidence>
<feature type="transmembrane region" description="Helical" evidence="1">
    <location>
        <begin position="91"/>
        <end position="109"/>
    </location>
</feature>
<dbReference type="AlphaFoldDB" id="A0A6C0IXD1"/>
<protein>
    <submittedName>
        <fullName evidence="2">Uncharacterized protein</fullName>
    </submittedName>
</protein>
<keyword evidence="1" id="KW-0812">Transmembrane</keyword>
<sequence length="110" mass="12299">MPRKVNKSLSKESFSLFAFINGTFGLRSHFIRALYVLWITSSISLIVLNLIGWKKSTLLQILTYVLFTMFIVLISSFSATCFRFGDCPHAAYASASMGILIISVSTLSYN</sequence>
<proteinExistence type="predicted"/>
<keyword evidence="1" id="KW-1133">Transmembrane helix</keyword>
<keyword evidence="1" id="KW-0472">Membrane</keyword>
<name>A0A6C0IXD1_9ZZZZ</name>
<feature type="transmembrane region" description="Helical" evidence="1">
    <location>
        <begin position="35"/>
        <end position="52"/>
    </location>
</feature>
<accession>A0A6C0IXD1</accession>
<feature type="transmembrane region" description="Helical" evidence="1">
    <location>
        <begin position="64"/>
        <end position="85"/>
    </location>
</feature>
<evidence type="ECO:0000313" key="2">
    <source>
        <dbReference type="EMBL" id="QHT97968.1"/>
    </source>
</evidence>
<organism evidence="2">
    <name type="scientific">viral metagenome</name>
    <dbReference type="NCBI Taxonomy" id="1070528"/>
    <lineage>
        <taxon>unclassified sequences</taxon>
        <taxon>metagenomes</taxon>
        <taxon>organismal metagenomes</taxon>
    </lineage>
</organism>
<dbReference type="EMBL" id="MN740286">
    <property type="protein sequence ID" value="QHT97968.1"/>
    <property type="molecule type" value="Genomic_DNA"/>
</dbReference>
<reference evidence="2" key="1">
    <citation type="journal article" date="2020" name="Nature">
        <title>Giant virus diversity and host interactions through global metagenomics.</title>
        <authorList>
            <person name="Schulz F."/>
            <person name="Roux S."/>
            <person name="Paez-Espino D."/>
            <person name="Jungbluth S."/>
            <person name="Walsh D.A."/>
            <person name="Denef V.J."/>
            <person name="McMahon K.D."/>
            <person name="Konstantinidis K.T."/>
            <person name="Eloe-Fadrosh E.A."/>
            <person name="Kyrpides N.C."/>
            <person name="Woyke T."/>
        </authorList>
    </citation>
    <scope>NUCLEOTIDE SEQUENCE</scope>
    <source>
        <strain evidence="2">GVMAG-M-3300025626-8</strain>
    </source>
</reference>